<dbReference type="EMBL" id="JALMLT010000003">
    <property type="protein sequence ID" value="MDT8759399.1"/>
    <property type="molecule type" value="Genomic_DNA"/>
</dbReference>
<name>A0ABU3N6C0_9SPHN</name>
<dbReference type="PANTHER" id="PTHR36919">
    <property type="entry name" value="BLR1215 PROTEIN"/>
    <property type="match status" value="1"/>
</dbReference>
<sequence length="132" mass="14320">MTAAASPEGQAGDKALIGRWHTEREGGVVEIHRCGQALCGRVVDGARLRTNPDQRDVRNPDPAQRSRKVLGARVLNGFTGGPDRWKGGPLYDPETGNRAASGTLTLVTPDVLKVQGCIAMFLCKTQTWRRAR</sequence>
<gene>
    <name evidence="2" type="ORF">MZO42_11885</name>
</gene>
<proteinExistence type="predicted"/>
<dbReference type="InterPro" id="IPR019223">
    <property type="entry name" value="DUF2147"/>
</dbReference>
<feature type="domain" description="DUF2147" evidence="1">
    <location>
        <begin position="18"/>
        <end position="130"/>
    </location>
</feature>
<evidence type="ECO:0000313" key="2">
    <source>
        <dbReference type="EMBL" id="MDT8759399.1"/>
    </source>
</evidence>
<dbReference type="Gene3D" id="2.40.128.520">
    <property type="match status" value="1"/>
</dbReference>
<dbReference type="PANTHER" id="PTHR36919:SF2">
    <property type="entry name" value="BLL6627 PROTEIN"/>
    <property type="match status" value="1"/>
</dbReference>
<accession>A0ABU3N6C0</accession>
<comment type="caution">
    <text evidence="2">The sequence shown here is derived from an EMBL/GenBank/DDBJ whole genome shotgun (WGS) entry which is preliminary data.</text>
</comment>
<evidence type="ECO:0000259" key="1">
    <source>
        <dbReference type="Pfam" id="PF09917"/>
    </source>
</evidence>
<dbReference type="Pfam" id="PF09917">
    <property type="entry name" value="DUF2147"/>
    <property type="match status" value="1"/>
</dbReference>
<organism evidence="2">
    <name type="scientific">Sphingomonas psychrotolerans</name>
    <dbReference type="NCBI Taxonomy" id="1327635"/>
    <lineage>
        <taxon>Bacteria</taxon>
        <taxon>Pseudomonadati</taxon>
        <taxon>Pseudomonadota</taxon>
        <taxon>Alphaproteobacteria</taxon>
        <taxon>Sphingomonadales</taxon>
        <taxon>Sphingomonadaceae</taxon>
        <taxon>Sphingomonas</taxon>
    </lineage>
</organism>
<protein>
    <submittedName>
        <fullName evidence="2">DUF2147 domain-containing protein</fullName>
    </submittedName>
</protein>
<reference evidence="2" key="1">
    <citation type="submission" date="2022-04" db="EMBL/GenBank/DDBJ databases">
        <title>Tomato heritable bacteria conferring resistance against bacterial wilt.</title>
        <authorList>
            <person name="Yin J."/>
        </authorList>
    </citation>
    <scope>NUCLEOTIDE SEQUENCE</scope>
    <source>
        <strain evidence="2">Cra20</strain>
    </source>
</reference>